<evidence type="ECO:0000313" key="4">
    <source>
        <dbReference type="Proteomes" id="UP001153069"/>
    </source>
</evidence>
<evidence type="ECO:0000256" key="2">
    <source>
        <dbReference type="SAM" id="Phobius"/>
    </source>
</evidence>
<accession>A0A9N8HXJ2</accession>
<evidence type="ECO:0000256" key="1">
    <source>
        <dbReference type="SAM" id="MobiDB-lite"/>
    </source>
</evidence>
<dbReference type="Proteomes" id="UP001153069">
    <property type="component" value="Unassembled WGS sequence"/>
</dbReference>
<keyword evidence="2" id="KW-0472">Membrane</keyword>
<dbReference type="EMBL" id="CAICTM010002477">
    <property type="protein sequence ID" value="CAB9529362.1"/>
    <property type="molecule type" value="Genomic_DNA"/>
</dbReference>
<keyword evidence="2" id="KW-1133">Transmembrane helix</keyword>
<feature type="compositionally biased region" description="Low complexity" evidence="1">
    <location>
        <begin position="47"/>
        <end position="73"/>
    </location>
</feature>
<gene>
    <name evidence="3" type="ORF">SEMRO_2479_G328840.1</name>
</gene>
<feature type="transmembrane region" description="Helical" evidence="2">
    <location>
        <begin position="230"/>
        <end position="254"/>
    </location>
</feature>
<reference evidence="3" key="1">
    <citation type="submission" date="2020-06" db="EMBL/GenBank/DDBJ databases">
        <authorList>
            <consortium name="Plant Systems Biology data submission"/>
        </authorList>
    </citation>
    <scope>NUCLEOTIDE SEQUENCE</scope>
    <source>
        <strain evidence="3">D6</strain>
    </source>
</reference>
<dbReference type="AlphaFoldDB" id="A0A9N8HXJ2"/>
<proteinExistence type="predicted"/>
<protein>
    <submittedName>
        <fullName evidence="3">Uncharacterized protein</fullName>
    </submittedName>
</protein>
<feature type="region of interest" description="Disordered" evidence="1">
    <location>
        <begin position="144"/>
        <end position="182"/>
    </location>
</feature>
<comment type="caution">
    <text evidence="3">The sequence shown here is derived from an EMBL/GenBank/DDBJ whole genome shotgun (WGS) entry which is preliminary data.</text>
</comment>
<feature type="compositionally biased region" description="Low complexity" evidence="1">
    <location>
        <begin position="163"/>
        <end position="182"/>
    </location>
</feature>
<keyword evidence="2" id="KW-0812">Transmembrane</keyword>
<keyword evidence="4" id="KW-1185">Reference proteome</keyword>
<organism evidence="3 4">
    <name type="scientific">Seminavis robusta</name>
    <dbReference type="NCBI Taxonomy" id="568900"/>
    <lineage>
        <taxon>Eukaryota</taxon>
        <taxon>Sar</taxon>
        <taxon>Stramenopiles</taxon>
        <taxon>Ochrophyta</taxon>
        <taxon>Bacillariophyta</taxon>
        <taxon>Bacillariophyceae</taxon>
        <taxon>Bacillariophycidae</taxon>
        <taxon>Naviculales</taxon>
        <taxon>Naviculaceae</taxon>
        <taxon>Seminavis</taxon>
    </lineage>
</organism>
<feature type="compositionally biased region" description="Basic and acidic residues" evidence="1">
    <location>
        <begin position="34"/>
        <end position="45"/>
    </location>
</feature>
<name>A0A9N8HXJ2_9STRA</name>
<sequence length="350" mass="38606">MSNNNNNNDDDVDLLKIAELRLQLGNSEDDQENDESKQTRDDHDGGTSSRSPPAPSLAATAAVPPLPTSTTTSGFDIMKIVRERADAARLETAVGLELVELTEKVGTTQMGNNSCHDRITDNAQVPQPTILTKLPEFSRQQQMNPGAYAVDGPCLANDRENRSNTGSDTGSNTGSNTGTSEEGLNNWLEEIADDEIIAHPIDDDQQIGLLPNAEPLPTNRRSRQYWRQKLLCSLSVEINVAFFLVSIIVLILLATSKQGNKNQIPQKNGSIYTPPNPVEVATAQTFLESLNLPRYTLEALANSRSPQTKAYQWLVNNINNQTFTQPDLPKSRLIQRFAMATFFYSTRGDY</sequence>
<feature type="region of interest" description="Disordered" evidence="1">
    <location>
        <begin position="20"/>
        <end position="73"/>
    </location>
</feature>
<evidence type="ECO:0000313" key="3">
    <source>
        <dbReference type="EMBL" id="CAB9529362.1"/>
    </source>
</evidence>